<keyword evidence="6" id="KW-0723">Serine/threonine-protein kinase</keyword>
<keyword evidence="17" id="KW-0325">Glycoprotein</keyword>
<keyword evidence="5" id="KW-1003">Cell membrane</keyword>
<reference evidence="24 25" key="1">
    <citation type="submission" date="2019-09" db="EMBL/GenBank/DDBJ databases">
        <title>A chromosome-level genome assembly of the Chinese tupelo Nyssa sinensis.</title>
        <authorList>
            <person name="Yang X."/>
            <person name="Kang M."/>
            <person name="Yang Y."/>
            <person name="Xiong H."/>
            <person name="Wang M."/>
            <person name="Zhang Z."/>
            <person name="Wang Z."/>
            <person name="Wu H."/>
            <person name="Ma T."/>
            <person name="Liu J."/>
            <person name="Xi Z."/>
        </authorList>
    </citation>
    <scope>NUCLEOTIDE SEQUENCE [LARGE SCALE GENOMIC DNA]</scope>
    <source>
        <strain evidence="24">J267</strain>
        <tissue evidence="24">Leaf</tissue>
    </source>
</reference>
<evidence type="ECO:0000256" key="17">
    <source>
        <dbReference type="ARBA" id="ARBA00023180"/>
    </source>
</evidence>
<keyword evidence="12" id="KW-0418">Kinase</keyword>
<comment type="similarity">
    <text evidence="2">In the N-terminal section; belongs to the leguminous lectin family.</text>
</comment>
<keyword evidence="10" id="KW-0430">Lectin</keyword>
<name>A0A5J4ZHG8_9ASTE</name>
<organism evidence="24 25">
    <name type="scientific">Nyssa sinensis</name>
    <dbReference type="NCBI Taxonomy" id="561372"/>
    <lineage>
        <taxon>Eukaryota</taxon>
        <taxon>Viridiplantae</taxon>
        <taxon>Streptophyta</taxon>
        <taxon>Embryophyta</taxon>
        <taxon>Tracheophyta</taxon>
        <taxon>Spermatophyta</taxon>
        <taxon>Magnoliopsida</taxon>
        <taxon>eudicotyledons</taxon>
        <taxon>Gunneridae</taxon>
        <taxon>Pentapetalae</taxon>
        <taxon>asterids</taxon>
        <taxon>Cornales</taxon>
        <taxon>Nyssaceae</taxon>
        <taxon>Nyssa</taxon>
    </lineage>
</organism>
<evidence type="ECO:0000256" key="12">
    <source>
        <dbReference type="ARBA" id="ARBA00022777"/>
    </source>
</evidence>
<evidence type="ECO:0000313" key="24">
    <source>
        <dbReference type="EMBL" id="KAA8517995.1"/>
    </source>
</evidence>
<evidence type="ECO:0000256" key="9">
    <source>
        <dbReference type="ARBA" id="ARBA00022729"/>
    </source>
</evidence>
<evidence type="ECO:0000256" key="21">
    <source>
        <dbReference type="SAM" id="Phobius"/>
    </source>
</evidence>
<dbReference type="InterPro" id="IPR013320">
    <property type="entry name" value="ConA-like_dom_sf"/>
</dbReference>
<dbReference type="PROSITE" id="PS00108">
    <property type="entry name" value="PROTEIN_KINASE_ST"/>
    <property type="match status" value="1"/>
</dbReference>
<dbReference type="Pfam" id="PF00139">
    <property type="entry name" value="Lectin_legB"/>
    <property type="match status" value="1"/>
</dbReference>
<dbReference type="Pfam" id="PF07714">
    <property type="entry name" value="PK_Tyr_Ser-Thr"/>
    <property type="match status" value="1"/>
</dbReference>
<feature type="signal peptide" evidence="22">
    <location>
        <begin position="1"/>
        <end position="17"/>
    </location>
</feature>
<feature type="chain" id="PRO_5023926975" description="non-specific serine/threonine protein kinase" evidence="22">
    <location>
        <begin position="18"/>
        <end position="612"/>
    </location>
</feature>
<dbReference type="InterPro" id="IPR001245">
    <property type="entry name" value="Ser-Thr/Tyr_kinase_cat_dom"/>
</dbReference>
<dbReference type="AlphaFoldDB" id="A0A5J4ZHG8"/>
<evidence type="ECO:0000259" key="23">
    <source>
        <dbReference type="PROSITE" id="PS50011"/>
    </source>
</evidence>
<evidence type="ECO:0000256" key="10">
    <source>
        <dbReference type="ARBA" id="ARBA00022734"/>
    </source>
</evidence>
<dbReference type="InterPro" id="IPR011009">
    <property type="entry name" value="Kinase-like_dom_sf"/>
</dbReference>
<dbReference type="InterPro" id="IPR001220">
    <property type="entry name" value="Legume_lectin_dom"/>
</dbReference>
<dbReference type="SUPFAM" id="SSF49899">
    <property type="entry name" value="Concanavalin A-like lectins/glucanases"/>
    <property type="match status" value="1"/>
</dbReference>
<evidence type="ECO:0000256" key="5">
    <source>
        <dbReference type="ARBA" id="ARBA00022475"/>
    </source>
</evidence>
<dbReference type="PROSITE" id="PS00307">
    <property type="entry name" value="LECTIN_LEGUME_BETA"/>
    <property type="match status" value="1"/>
</dbReference>
<keyword evidence="13 20" id="KW-0067">ATP-binding</keyword>
<evidence type="ECO:0000256" key="15">
    <source>
        <dbReference type="ARBA" id="ARBA00023136"/>
    </source>
</evidence>
<dbReference type="PROSITE" id="PS50011">
    <property type="entry name" value="PROTEIN_KINASE_DOM"/>
    <property type="match status" value="1"/>
</dbReference>
<evidence type="ECO:0000256" key="4">
    <source>
        <dbReference type="ARBA" id="ARBA00012513"/>
    </source>
</evidence>
<dbReference type="Gene3D" id="1.10.510.10">
    <property type="entry name" value="Transferase(Phosphotransferase) domain 1"/>
    <property type="match status" value="1"/>
</dbReference>
<evidence type="ECO:0000256" key="13">
    <source>
        <dbReference type="ARBA" id="ARBA00022840"/>
    </source>
</evidence>
<evidence type="ECO:0000256" key="11">
    <source>
        <dbReference type="ARBA" id="ARBA00022741"/>
    </source>
</evidence>
<evidence type="ECO:0000256" key="22">
    <source>
        <dbReference type="SAM" id="SignalP"/>
    </source>
</evidence>
<dbReference type="FunFam" id="1.10.510.10:FF:000108">
    <property type="entry name" value="L-type lectin-domain containing receptor kinase S.4"/>
    <property type="match status" value="1"/>
</dbReference>
<dbReference type="SMART" id="SM00220">
    <property type="entry name" value="S_TKc"/>
    <property type="match status" value="1"/>
</dbReference>
<comment type="catalytic activity">
    <reaction evidence="18">
        <text>L-threonyl-[protein] + ATP = O-phospho-L-threonyl-[protein] + ADP + H(+)</text>
        <dbReference type="Rhea" id="RHEA:46608"/>
        <dbReference type="Rhea" id="RHEA-COMP:11060"/>
        <dbReference type="Rhea" id="RHEA-COMP:11605"/>
        <dbReference type="ChEBI" id="CHEBI:15378"/>
        <dbReference type="ChEBI" id="CHEBI:30013"/>
        <dbReference type="ChEBI" id="CHEBI:30616"/>
        <dbReference type="ChEBI" id="CHEBI:61977"/>
        <dbReference type="ChEBI" id="CHEBI:456216"/>
        <dbReference type="EC" id="2.7.11.1"/>
    </reaction>
</comment>
<comment type="catalytic activity">
    <reaction evidence="19">
        <text>L-seryl-[protein] + ATP = O-phospho-L-seryl-[protein] + ADP + H(+)</text>
        <dbReference type="Rhea" id="RHEA:17989"/>
        <dbReference type="Rhea" id="RHEA-COMP:9863"/>
        <dbReference type="Rhea" id="RHEA-COMP:11604"/>
        <dbReference type="ChEBI" id="CHEBI:15378"/>
        <dbReference type="ChEBI" id="CHEBI:29999"/>
        <dbReference type="ChEBI" id="CHEBI:30616"/>
        <dbReference type="ChEBI" id="CHEBI:83421"/>
        <dbReference type="ChEBI" id="CHEBI:456216"/>
        <dbReference type="EC" id="2.7.11.1"/>
    </reaction>
</comment>
<dbReference type="Gene3D" id="3.30.200.20">
    <property type="entry name" value="Phosphorylase Kinase, domain 1"/>
    <property type="match status" value="1"/>
</dbReference>
<evidence type="ECO:0000256" key="8">
    <source>
        <dbReference type="ARBA" id="ARBA00022692"/>
    </source>
</evidence>
<dbReference type="EC" id="2.7.11.1" evidence="4"/>
<evidence type="ECO:0000256" key="6">
    <source>
        <dbReference type="ARBA" id="ARBA00022527"/>
    </source>
</evidence>
<keyword evidence="16" id="KW-0675">Receptor</keyword>
<feature type="binding site" evidence="20">
    <location>
        <position position="331"/>
    </location>
    <ligand>
        <name>ATP</name>
        <dbReference type="ChEBI" id="CHEBI:30616"/>
    </ligand>
</feature>
<keyword evidence="15 21" id="KW-0472">Membrane</keyword>
<sequence length="612" mass="68597">MSHYIILLFLLLKPASSNNTKVNFSFIKLLKLDGVQELHSDGDFVPTNSSLSQSMSHAFYNLPVQFKNHVNGSVHSFSTTFVFAINPLSPGKLAGDGMAFVISPSKELPGAQQGQYLGLFNLTTNGNNSDHIVAVELDTHENFEQGDIDDNHVGIDIDSPKSIRSEHASYFTDKNGGFKNLSLKSGRPMQFMYVGFSSSNAAFSSAYYIMGWSFSTNGPAQGLDPSRLPLLPWIVQKHTAIIRKCLIVALSLTGSIFFVLVILRVLKILGKRQFKQALEDWEIQYQPHRFTYKDLYTATRGFKDQELLGQGGFGKVYRGVLPTSNIQVAVKRVAHDSRQGMREFVTEIVTIGRLRHPNLVQLLGYCRHKQELLLVYDYMPNGSLDKFLYDQPERRLNWAQRFRIIKNVASGLFYLHQQWIQVVIHRDIKASNILIDGEMNGRLGDFGLAKLCDHGTNPQTSHVVGTLGYMAPELAQTGKANTTTDLYAFGAFMLEVVCGRRSPQEIILINWVFDCWERGNILEVVDPKLGNEYVAEEVKLVLELGLLCSHAMAAARPSMSTMVQYLEGEAQLPDNYSAIIKTRDFNAFNVQNVLQISVPSFTVTESFVSRGR</sequence>
<dbReference type="PROSITE" id="PS00107">
    <property type="entry name" value="PROTEIN_KINASE_ATP"/>
    <property type="match status" value="1"/>
</dbReference>
<dbReference type="InterPro" id="IPR017441">
    <property type="entry name" value="Protein_kinase_ATP_BS"/>
</dbReference>
<dbReference type="GO" id="GO:0004674">
    <property type="term" value="F:protein serine/threonine kinase activity"/>
    <property type="evidence" value="ECO:0007669"/>
    <property type="project" value="UniProtKB-KW"/>
</dbReference>
<dbReference type="SUPFAM" id="SSF56112">
    <property type="entry name" value="Protein kinase-like (PK-like)"/>
    <property type="match status" value="1"/>
</dbReference>
<evidence type="ECO:0000256" key="1">
    <source>
        <dbReference type="ARBA" id="ARBA00004251"/>
    </source>
</evidence>
<gene>
    <name evidence="24" type="ORF">F0562_015469</name>
</gene>
<keyword evidence="9 22" id="KW-0732">Signal</keyword>
<protein>
    <recommendedName>
        <fullName evidence="4">non-specific serine/threonine protein kinase</fullName>
        <ecNumber evidence="4">2.7.11.1</ecNumber>
    </recommendedName>
</protein>
<keyword evidence="7" id="KW-0808">Transferase</keyword>
<dbReference type="EMBL" id="CM018050">
    <property type="protein sequence ID" value="KAA8517995.1"/>
    <property type="molecule type" value="Genomic_DNA"/>
</dbReference>
<comment type="similarity">
    <text evidence="3">In the C-terminal section; belongs to the protein kinase superfamily. Ser/Thr protein kinase family.</text>
</comment>
<dbReference type="GO" id="GO:0005886">
    <property type="term" value="C:plasma membrane"/>
    <property type="evidence" value="ECO:0007669"/>
    <property type="project" value="UniProtKB-SubCell"/>
</dbReference>
<dbReference type="PANTHER" id="PTHR27007">
    <property type="match status" value="1"/>
</dbReference>
<evidence type="ECO:0000256" key="14">
    <source>
        <dbReference type="ARBA" id="ARBA00022989"/>
    </source>
</evidence>
<accession>A0A5J4ZHG8</accession>
<keyword evidence="25" id="KW-1185">Reference proteome</keyword>
<evidence type="ECO:0000256" key="7">
    <source>
        <dbReference type="ARBA" id="ARBA00022679"/>
    </source>
</evidence>
<dbReference type="InterPro" id="IPR000719">
    <property type="entry name" value="Prot_kinase_dom"/>
</dbReference>
<dbReference type="Gene3D" id="2.60.120.200">
    <property type="match status" value="1"/>
</dbReference>
<dbReference type="GO" id="GO:0005524">
    <property type="term" value="F:ATP binding"/>
    <property type="evidence" value="ECO:0007669"/>
    <property type="project" value="UniProtKB-UniRule"/>
</dbReference>
<proteinExistence type="inferred from homology"/>
<evidence type="ECO:0000256" key="19">
    <source>
        <dbReference type="ARBA" id="ARBA00048679"/>
    </source>
</evidence>
<evidence type="ECO:0000256" key="20">
    <source>
        <dbReference type="PROSITE-ProRule" id="PRU10141"/>
    </source>
</evidence>
<comment type="subcellular location">
    <subcellularLocation>
        <location evidence="1">Cell membrane</location>
        <topology evidence="1">Single-pass type I membrane protein</topology>
    </subcellularLocation>
</comment>
<evidence type="ECO:0000256" key="16">
    <source>
        <dbReference type="ARBA" id="ARBA00023170"/>
    </source>
</evidence>
<evidence type="ECO:0000256" key="2">
    <source>
        <dbReference type="ARBA" id="ARBA00008536"/>
    </source>
</evidence>
<evidence type="ECO:0000313" key="25">
    <source>
        <dbReference type="Proteomes" id="UP000325577"/>
    </source>
</evidence>
<dbReference type="FunFam" id="3.30.200.20:FF:000112">
    <property type="entry name" value="Lectin-domain containing receptor kinase A4.3"/>
    <property type="match status" value="1"/>
</dbReference>
<dbReference type="GO" id="GO:0006952">
    <property type="term" value="P:defense response"/>
    <property type="evidence" value="ECO:0007669"/>
    <property type="project" value="UniProtKB-ARBA"/>
</dbReference>
<dbReference type="OrthoDB" id="543442at2759"/>
<dbReference type="InterPro" id="IPR008271">
    <property type="entry name" value="Ser/Thr_kinase_AS"/>
</dbReference>
<dbReference type="GO" id="GO:0030246">
    <property type="term" value="F:carbohydrate binding"/>
    <property type="evidence" value="ECO:0007669"/>
    <property type="project" value="UniProtKB-KW"/>
</dbReference>
<evidence type="ECO:0000256" key="18">
    <source>
        <dbReference type="ARBA" id="ARBA00047899"/>
    </source>
</evidence>
<keyword evidence="14 21" id="KW-1133">Transmembrane helix</keyword>
<keyword evidence="11 20" id="KW-0547">Nucleotide-binding</keyword>
<feature type="transmembrane region" description="Helical" evidence="21">
    <location>
        <begin position="246"/>
        <end position="266"/>
    </location>
</feature>
<dbReference type="InterPro" id="IPR019825">
    <property type="entry name" value="Lectin_legB_Mn/Ca_BS"/>
</dbReference>
<dbReference type="CDD" id="cd06899">
    <property type="entry name" value="lectin_legume_LecRK_Arcelin_ConA"/>
    <property type="match status" value="1"/>
</dbReference>
<evidence type="ECO:0000256" key="3">
    <source>
        <dbReference type="ARBA" id="ARBA00010217"/>
    </source>
</evidence>
<keyword evidence="8 21" id="KW-0812">Transmembrane</keyword>
<dbReference type="GO" id="GO:0051707">
    <property type="term" value="P:response to other organism"/>
    <property type="evidence" value="ECO:0007669"/>
    <property type="project" value="UniProtKB-ARBA"/>
</dbReference>
<feature type="domain" description="Protein kinase" evidence="23">
    <location>
        <begin position="302"/>
        <end position="572"/>
    </location>
</feature>
<dbReference type="Proteomes" id="UP000325577">
    <property type="component" value="Linkage Group LG7"/>
</dbReference>
<dbReference type="InterPro" id="IPR050528">
    <property type="entry name" value="L-type_Lectin-RKs"/>
</dbReference>